<sequence length="212" mass="23265">MSWDEGENGVEGRDILGYLALPASQYSVLGSEIKRVVLQDLDEVLQQEISSKLSLPPSTPPPNLFTITLPTIRMFGSSFMPTLFTTVNVSPYPAGRSEIKILHCTLSGGRMATFADGKFGVDCSTVVETGLSEGRDGKGEMSEEWMKVTSSVLVTCPVPVQFKKVLPTRLLSATGSKVMSGVLRVLLPKFLEDLRDDYGLWRMGKDEERKVT</sequence>
<dbReference type="OrthoDB" id="426136at2759"/>
<proteinExistence type="predicted"/>
<dbReference type="EMBL" id="BRYA01000073">
    <property type="protein sequence ID" value="GMI37465.1"/>
    <property type="molecule type" value="Genomic_DNA"/>
</dbReference>
<protein>
    <recommendedName>
        <fullName evidence="3">DUF1997 domain-containing protein</fullName>
    </recommendedName>
</protein>
<dbReference type="PANTHER" id="PTHR34131">
    <property type="entry name" value="(RAP ANNOTATION RELEASE2) GALACTOSE-BINDING LIKE DOMAIN CONTAINING PROTEIN"/>
    <property type="match status" value="1"/>
</dbReference>
<comment type="caution">
    <text evidence="1">The sequence shown here is derived from an EMBL/GenBank/DDBJ whole genome shotgun (WGS) entry which is preliminary data.</text>
</comment>
<evidence type="ECO:0008006" key="3">
    <source>
        <dbReference type="Google" id="ProtNLM"/>
    </source>
</evidence>
<name>A0A9W7L7B4_9STRA</name>
<evidence type="ECO:0000313" key="2">
    <source>
        <dbReference type="Proteomes" id="UP001165065"/>
    </source>
</evidence>
<dbReference type="Pfam" id="PF09366">
    <property type="entry name" value="DUF1997"/>
    <property type="match status" value="1"/>
</dbReference>
<dbReference type="InterPro" id="IPR018971">
    <property type="entry name" value="DUF1997"/>
</dbReference>
<keyword evidence="2" id="KW-1185">Reference proteome</keyword>
<gene>
    <name evidence="1" type="ORF">TrCOL_g11743</name>
</gene>
<dbReference type="PANTHER" id="PTHR34131:SF3">
    <property type="entry name" value="(RAP ANNOTATION RELEASE2) GALACTOSE-BINDING LIKE DOMAIN CONTAINING PROTEIN"/>
    <property type="match status" value="1"/>
</dbReference>
<dbReference type="AlphaFoldDB" id="A0A9W7L7B4"/>
<dbReference type="Proteomes" id="UP001165065">
    <property type="component" value="Unassembled WGS sequence"/>
</dbReference>
<accession>A0A9W7L7B4</accession>
<reference evidence="2" key="1">
    <citation type="journal article" date="2023" name="Commun. Biol.">
        <title>Genome analysis of Parmales, the sister group of diatoms, reveals the evolutionary specialization of diatoms from phago-mixotrophs to photoautotrophs.</title>
        <authorList>
            <person name="Ban H."/>
            <person name="Sato S."/>
            <person name="Yoshikawa S."/>
            <person name="Yamada K."/>
            <person name="Nakamura Y."/>
            <person name="Ichinomiya M."/>
            <person name="Sato N."/>
            <person name="Blanc-Mathieu R."/>
            <person name="Endo H."/>
            <person name="Kuwata A."/>
            <person name="Ogata H."/>
        </authorList>
    </citation>
    <scope>NUCLEOTIDE SEQUENCE [LARGE SCALE GENOMIC DNA]</scope>
</reference>
<organism evidence="1 2">
    <name type="scientific">Triparma columacea</name>
    <dbReference type="NCBI Taxonomy" id="722753"/>
    <lineage>
        <taxon>Eukaryota</taxon>
        <taxon>Sar</taxon>
        <taxon>Stramenopiles</taxon>
        <taxon>Ochrophyta</taxon>
        <taxon>Bolidophyceae</taxon>
        <taxon>Parmales</taxon>
        <taxon>Triparmaceae</taxon>
        <taxon>Triparma</taxon>
    </lineage>
</organism>
<evidence type="ECO:0000313" key="1">
    <source>
        <dbReference type="EMBL" id="GMI37465.1"/>
    </source>
</evidence>